<feature type="domain" description="YCII-related" evidence="2">
    <location>
        <begin position="26"/>
        <end position="100"/>
    </location>
</feature>
<dbReference type="SUPFAM" id="SSF54909">
    <property type="entry name" value="Dimeric alpha+beta barrel"/>
    <property type="match status" value="1"/>
</dbReference>
<proteinExistence type="inferred from homology"/>
<keyword evidence="4" id="KW-1185">Reference proteome</keyword>
<gene>
    <name evidence="3" type="ORF">EDE15_4753</name>
</gene>
<dbReference type="RefSeq" id="WP_125487392.1">
    <property type="nucleotide sequence ID" value="NZ_RSDW01000001.1"/>
</dbReference>
<protein>
    <recommendedName>
        <fullName evidence="2">YCII-related domain-containing protein</fullName>
    </recommendedName>
</protein>
<dbReference type="PANTHER" id="PTHR35174">
    <property type="entry name" value="BLL7171 PROTEIN-RELATED"/>
    <property type="match status" value="1"/>
</dbReference>
<dbReference type="Pfam" id="PF03795">
    <property type="entry name" value="YCII"/>
    <property type="match status" value="1"/>
</dbReference>
<evidence type="ECO:0000259" key="2">
    <source>
        <dbReference type="Pfam" id="PF03795"/>
    </source>
</evidence>
<dbReference type="AlphaFoldDB" id="A0A428MQF4"/>
<accession>A0A428MQF4</accession>
<dbReference type="PANTHER" id="PTHR35174:SF3">
    <property type="entry name" value="BLL7171 PROTEIN"/>
    <property type="match status" value="1"/>
</dbReference>
<dbReference type="Proteomes" id="UP000269669">
    <property type="component" value="Unassembled WGS sequence"/>
</dbReference>
<sequence>MKYILMMHIPKAGYGAFGAWSHKDIAANFAFVKDLNRTLGESGEFVAADGLTLPDQARVVRAGKDGVPVTDGVFPESKEFLAGYLMVDVDTTERAYEIAAIWSGAPGPGGLPLNMPIEVRQAMTVGASDLP</sequence>
<dbReference type="InterPro" id="IPR011008">
    <property type="entry name" value="Dimeric_a/b-barrel"/>
</dbReference>
<comment type="caution">
    <text evidence="3">The sequence shown here is derived from an EMBL/GenBank/DDBJ whole genome shotgun (WGS) entry which is preliminary data.</text>
</comment>
<evidence type="ECO:0000256" key="1">
    <source>
        <dbReference type="ARBA" id="ARBA00007689"/>
    </source>
</evidence>
<dbReference type="InterPro" id="IPR005545">
    <property type="entry name" value="YCII"/>
</dbReference>
<reference evidence="3 4" key="1">
    <citation type="submission" date="2018-12" db="EMBL/GenBank/DDBJ databases">
        <title>Sequencing of bacterial isolates from soil warming experiment in Harvard Forest, Massachusetts, USA.</title>
        <authorList>
            <person name="Deangelis K."/>
        </authorList>
    </citation>
    <scope>NUCLEOTIDE SEQUENCE [LARGE SCALE GENOMIC DNA]</scope>
    <source>
        <strain evidence="3 4">EB153</strain>
    </source>
</reference>
<evidence type="ECO:0000313" key="3">
    <source>
        <dbReference type="EMBL" id="RSL19119.1"/>
    </source>
</evidence>
<dbReference type="EMBL" id="RSDW01000001">
    <property type="protein sequence ID" value="RSL19119.1"/>
    <property type="molecule type" value="Genomic_DNA"/>
</dbReference>
<organism evidence="3 4">
    <name type="scientific">Edaphobacter aggregans</name>
    <dbReference type="NCBI Taxonomy" id="570835"/>
    <lineage>
        <taxon>Bacteria</taxon>
        <taxon>Pseudomonadati</taxon>
        <taxon>Acidobacteriota</taxon>
        <taxon>Terriglobia</taxon>
        <taxon>Terriglobales</taxon>
        <taxon>Acidobacteriaceae</taxon>
        <taxon>Edaphobacter</taxon>
    </lineage>
</organism>
<dbReference type="Gene3D" id="3.30.70.1060">
    <property type="entry name" value="Dimeric alpha+beta barrel"/>
    <property type="match status" value="1"/>
</dbReference>
<evidence type="ECO:0000313" key="4">
    <source>
        <dbReference type="Proteomes" id="UP000269669"/>
    </source>
</evidence>
<dbReference type="OrthoDB" id="9807535at2"/>
<comment type="similarity">
    <text evidence="1">Belongs to the YciI family.</text>
</comment>
<name>A0A428MQF4_9BACT</name>